<evidence type="ECO:0000256" key="8">
    <source>
        <dbReference type="ARBA" id="ARBA00023229"/>
    </source>
</evidence>
<evidence type="ECO:0000256" key="5">
    <source>
        <dbReference type="ARBA" id="ARBA00022741"/>
    </source>
</evidence>
<dbReference type="Proteomes" id="UP000028194">
    <property type="component" value="Chromosome"/>
</dbReference>
<feature type="binding site" evidence="10">
    <location>
        <position position="150"/>
    </location>
    <ligand>
        <name>substrate</name>
    </ligand>
</feature>
<evidence type="ECO:0000256" key="4">
    <source>
        <dbReference type="ARBA" id="ARBA00022679"/>
    </source>
</evidence>
<evidence type="ECO:0000256" key="9">
    <source>
        <dbReference type="ARBA" id="ARBA00049063"/>
    </source>
</evidence>
<feature type="binding site" evidence="10">
    <location>
        <begin position="8"/>
        <end position="12"/>
    </location>
    <ligand>
        <name>ATP</name>
        <dbReference type="ChEBI" id="CHEBI:30616"/>
    </ligand>
</feature>
<feature type="binding site" evidence="10">
    <location>
        <position position="211"/>
    </location>
    <ligand>
        <name>ATP</name>
        <dbReference type="ChEBI" id="CHEBI:30616"/>
    </ligand>
</feature>
<evidence type="ECO:0000256" key="11">
    <source>
        <dbReference type="PIRSR" id="PIRSR016496-2"/>
    </source>
</evidence>
<evidence type="ECO:0000256" key="6">
    <source>
        <dbReference type="ARBA" id="ARBA00022777"/>
    </source>
</evidence>
<reference evidence="13 14" key="1">
    <citation type="journal article" date="2014" name="PLoS ONE">
        <title>Genome Sequence of Candidatus Nitrososphaera evergladensis from Group I.1b Enriched from Everglades Soil Reveals Novel Genomic Features of the Ammonia-Oxidizing Archaea.</title>
        <authorList>
            <person name="Zhalnina K.V."/>
            <person name="Dias R."/>
            <person name="Leonard M.T."/>
            <person name="Dorr de Quadros P."/>
            <person name="Camargo F.A."/>
            <person name="Drew J.C."/>
            <person name="Farmerie W.G."/>
            <person name="Daroub S.H."/>
            <person name="Triplett E.W."/>
        </authorList>
    </citation>
    <scope>NUCLEOTIDE SEQUENCE [LARGE SCALE GENOMIC DNA]</scope>
    <source>
        <strain evidence="13 14">SR1</strain>
    </source>
</reference>
<evidence type="ECO:0000256" key="3">
    <source>
        <dbReference type="ARBA" id="ARBA00017267"/>
    </source>
</evidence>
<dbReference type="OrthoDB" id="15328at2157"/>
<keyword evidence="4 13" id="KW-0808">Transferase</keyword>
<feature type="binding site" evidence="10">
    <location>
        <position position="215"/>
    </location>
    <ligand>
        <name>ATP</name>
        <dbReference type="ChEBI" id="CHEBI:30616"/>
    </ligand>
</feature>
<sequence>MQKLALVKLGGSVITFKDKALTANTGAIDGISGALVQLDMPVIVVHGGGSFGHHWSVQYDMHTKPAPYDPHGVAVVHESMIALNQIIVNSMIKAGANPYAVAPCMFTTGHKAIAAKVRQLYEMAKANNVIPVTFGDVVHMGGRKYSILSGDALMSIIAKVLKPSRVIFATNVDGIYRDMKTRELVQELKSARRNGDPVEFSKTAGADVTGGMQRKVREAFKIASMGMDVVLVNGLYPERIVQAAHGEVQTGTVVVKKGRK</sequence>
<dbReference type="EMBL" id="CP007174">
    <property type="protein sequence ID" value="AIF84317.1"/>
    <property type="molecule type" value="Genomic_DNA"/>
</dbReference>
<keyword evidence="6 13" id="KW-0418">Kinase</keyword>
<feature type="domain" description="Aspartate/glutamate/uridylate kinase" evidence="12">
    <location>
        <begin position="4"/>
        <end position="233"/>
    </location>
</feature>
<keyword evidence="5 10" id="KW-0547">Nucleotide-binding</keyword>
<dbReference type="PIRSF" id="PIRSF016496">
    <property type="entry name" value="Kin_FomA"/>
    <property type="match status" value="1"/>
</dbReference>
<dbReference type="KEGG" id="nev:NTE_02263"/>
<dbReference type="PANTHER" id="PTHR43654">
    <property type="entry name" value="GLUTAMATE 5-KINASE"/>
    <property type="match status" value="1"/>
</dbReference>
<evidence type="ECO:0000259" key="12">
    <source>
        <dbReference type="Pfam" id="PF00696"/>
    </source>
</evidence>
<dbReference type="GO" id="GO:0005524">
    <property type="term" value="F:ATP binding"/>
    <property type="evidence" value="ECO:0007669"/>
    <property type="project" value="UniProtKB-KW"/>
</dbReference>
<feature type="binding site" evidence="10">
    <location>
        <position position="49"/>
    </location>
    <ligand>
        <name>ATP</name>
        <dbReference type="ChEBI" id="CHEBI:30616"/>
    </ligand>
</feature>
<keyword evidence="8" id="KW-0414">Isoprene biosynthesis</keyword>
<dbReference type="Pfam" id="PF00696">
    <property type="entry name" value="AA_kinase"/>
    <property type="match status" value="1"/>
</dbReference>
<dbReference type="CDD" id="cd04241">
    <property type="entry name" value="AAK_FomA-like"/>
    <property type="match status" value="1"/>
</dbReference>
<evidence type="ECO:0000256" key="1">
    <source>
        <dbReference type="ARBA" id="ARBA00010540"/>
    </source>
</evidence>
<dbReference type="EC" id="2.7.4.26" evidence="2"/>
<evidence type="ECO:0000256" key="7">
    <source>
        <dbReference type="ARBA" id="ARBA00022840"/>
    </source>
</evidence>
<accession>A0A075MUC3</accession>
<dbReference type="PRINTS" id="PR00474">
    <property type="entry name" value="GLU5KINASE"/>
</dbReference>
<protein>
    <recommendedName>
        <fullName evidence="3">Isopentenyl phosphate kinase</fullName>
        <ecNumber evidence="2">2.7.4.26</ecNumber>
    </recommendedName>
</protein>
<name>A0A075MUC3_9ARCH</name>
<dbReference type="PANTHER" id="PTHR43654:SF1">
    <property type="entry name" value="ISOPENTENYL PHOSPHATE KINASE"/>
    <property type="match status" value="1"/>
</dbReference>
<dbReference type="Gene3D" id="3.40.1160.10">
    <property type="entry name" value="Acetylglutamate kinase-like"/>
    <property type="match status" value="1"/>
</dbReference>
<keyword evidence="14" id="KW-1185">Reference proteome</keyword>
<evidence type="ECO:0000256" key="2">
    <source>
        <dbReference type="ARBA" id="ARBA00012908"/>
    </source>
</evidence>
<dbReference type="InterPro" id="IPR024192">
    <property type="entry name" value="Fosfomycin_R_FomA-type"/>
</dbReference>
<evidence type="ECO:0000256" key="10">
    <source>
        <dbReference type="PIRSR" id="PIRSR016496-1"/>
    </source>
</evidence>
<dbReference type="NCBIfam" id="NF040647">
    <property type="entry name" value="IPPK_Arch"/>
    <property type="match status" value="1"/>
</dbReference>
<dbReference type="GeneID" id="41597978"/>
<proteinExistence type="inferred from homology"/>
<organism evidence="13 14">
    <name type="scientific">Candidatus Nitrososphaera evergladensis SR1</name>
    <dbReference type="NCBI Taxonomy" id="1459636"/>
    <lineage>
        <taxon>Archaea</taxon>
        <taxon>Nitrososphaerota</taxon>
        <taxon>Nitrososphaeria</taxon>
        <taxon>Nitrososphaerales</taxon>
        <taxon>Nitrososphaeraceae</taxon>
        <taxon>Nitrososphaera</taxon>
    </lineage>
</organism>
<gene>
    <name evidence="13" type="ORF">NTE_02263</name>
</gene>
<dbReference type="RefSeq" id="WP_148700914.1">
    <property type="nucleotide sequence ID" value="NZ_CP007174.1"/>
</dbReference>
<dbReference type="eggNOG" id="arCOG00860">
    <property type="taxonomic scope" value="Archaea"/>
</dbReference>
<dbReference type="SUPFAM" id="SSF53633">
    <property type="entry name" value="Carbamate kinase-like"/>
    <property type="match status" value="1"/>
</dbReference>
<dbReference type="AlphaFoldDB" id="A0A075MUC3"/>
<dbReference type="InterPro" id="IPR036393">
    <property type="entry name" value="AceGlu_kinase-like_sf"/>
</dbReference>
<dbReference type="HOGENOM" id="CLU_070213_0_0_2"/>
<evidence type="ECO:0000313" key="13">
    <source>
        <dbReference type="EMBL" id="AIF84317.1"/>
    </source>
</evidence>
<dbReference type="InterPro" id="IPR001048">
    <property type="entry name" value="Asp/Glu/Uridylate_kinase"/>
</dbReference>
<feature type="binding site" evidence="10">
    <location>
        <position position="48"/>
    </location>
    <ligand>
        <name>substrate</name>
    </ligand>
</feature>
<dbReference type="GO" id="GO:0016114">
    <property type="term" value="P:terpenoid biosynthetic process"/>
    <property type="evidence" value="ECO:0007669"/>
    <property type="project" value="TreeGrafter"/>
</dbReference>
<comment type="catalytic activity">
    <reaction evidence="9">
        <text>isopentenyl phosphate + ATP = isopentenyl diphosphate + ADP</text>
        <dbReference type="Rhea" id="RHEA:33963"/>
        <dbReference type="ChEBI" id="CHEBI:30616"/>
        <dbReference type="ChEBI" id="CHEBI:65078"/>
        <dbReference type="ChEBI" id="CHEBI:128769"/>
        <dbReference type="ChEBI" id="CHEBI:456216"/>
        <dbReference type="EC" id="2.7.4.26"/>
    </reaction>
</comment>
<comment type="similarity">
    <text evidence="1">Belongs to the isopentenyl phosphate kinase family.</text>
</comment>
<keyword evidence="7 10" id="KW-0067">ATP-binding</keyword>
<dbReference type="InterPro" id="IPR001057">
    <property type="entry name" value="Glu/AcGlu_kinase"/>
</dbReference>
<evidence type="ECO:0000313" key="14">
    <source>
        <dbReference type="Proteomes" id="UP000028194"/>
    </source>
</evidence>
<dbReference type="GO" id="GO:0016301">
    <property type="term" value="F:kinase activity"/>
    <property type="evidence" value="ECO:0007669"/>
    <property type="project" value="UniProtKB-KW"/>
</dbReference>
<dbReference type="GO" id="GO:0102043">
    <property type="term" value="F:isopentenyl phosphate kinase activity"/>
    <property type="evidence" value="ECO:0007669"/>
    <property type="project" value="UniProtKB-EC"/>
</dbReference>
<dbReference type="STRING" id="1459636.NTE_02263"/>
<feature type="site" description="Transition state stabilizer" evidence="11">
    <location>
        <position position="17"/>
    </location>
</feature>
<dbReference type="GO" id="GO:0005829">
    <property type="term" value="C:cytosol"/>
    <property type="evidence" value="ECO:0007669"/>
    <property type="project" value="TreeGrafter"/>
</dbReference>
<feature type="binding site" evidence="10">
    <location>
        <position position="53"/>
    </location>
    <ligand>
        <name>substrate</name>
    </ligand>
</feature>